<reference evidence="12 13" key="1">
    <citation type="submission" date="2018-12" db="EMBL/GenBank/DDBJ databases">
        <title>Bacillus ochoae sp. nov., Paenibacillus whitsoniae sp. nov., Paenibacillus spiritus sp. nov. Isolated from the Mars Exploration Rover during spacecraft assembly.</title>
        <authorList>
            <person name="Seuylemezian A."/>
            <person name="Vaishampayan P."/>
        </authorList>
    </citation>
    <scope>NUCLEOTIDE SEQUENCE [LARGE SCALE GENOMIC DNA]</scope>
    <source>
        <strain evidence="12 13">MER 54</strain>
    </source>
</reference>
<evidence type="ECO:0000256" key="8">
    <source>
        <dbReference type="ARBA" id="ARBA00031306"/>
    </source>
</evidence>
<keyword evidence="3 10" id="KW-0285">Flavoprotein</keyword>
<keyword evidence="4 10" id="KW-0808">Transferase</keyword>
<evidence type="ECO:0000256" key="5">
    <source>
        <dbReference type="ARBA" id="ARBA00022723"/>
    </source>
</evidence>
<accession>A0A430JIV9</accession>
<dbReference type="AlphaFoldDB" id="A0A430JIV9"/>
<evidence type="ECO:0000256" key="11">
    <source>
        <dbReference type="PIRSR" id="PIRSR006268-2"/>
    </source>
</evidence>
<keyword evidence="5 10" id="KW-0479">Metal-binding</keyword>
<dbReference type="PIRSF" id="PIRSF006268">
    <property type="entry name" value="ApbE"/>
    <property type="match status" value="1"/>
</dbReference>
<keyword evidence="6 10" id="KW-0274">FAD</keyword>
<feature type="binding site" evidence="11">
    <location>
        <position position="145"/>
    </location>
    <ligand>
        <name>Mg(2+)</name>
        <dbReference type="ChEBI" id="CHEBI:18420"/>
    </ligand>
</feature>
<dbReference type="InterPro" id="IPR024932">
    <property type="entry name" value="ApbE"/>
</dbReference>
<name>A0A430JIV9_9BACL</name>
<keyword evidence="7 10" id="KW-0460">Magnesium</keyword>
<dbReference type="OrthoDB" id="9778595at2"/>
<evidence type="ECO:0000313" key="12">
    <source>
        <dbReference type="EMBL" id="RTE10943.1"/>
    </source>
</evidence>
<feature type="binding site" evidence="11">
    <location>
        <position position="254"/>
    </location>
    <ligand>
        <name>Mg(2+)</name>
        <dbReference type="ChEBI" id="CHEBI:18420"/>
    </ligand>
</feature>
<evidence type="ECO:0000256" key="9">
    <source>
        <dbReference type="ARBA" id="ARBA00048540"/>
    </source>
</evidence>
<dbReference type="Gene3D" id="3.10.520.10">
    <property type="entry name" value="ApbE-like domains"/>
    <property type="match status" value="1"/>
</dbReference>
<dbReference type="RefSeq" id="WP_126139943.1">
    <property type="nucleotide sequence ID" value="NZ_RXHU01000014.1"/>
</dbReference>
<evidence type="ECO:0000256" key="10">
    <source>
        <dbReference type="PIRNR" id="PIRNR006268"/>
    </source>
</evidence>
<proteinExistence type="inferred from homology"/>
<dbReference type="PANTHER" id="PTHR30040:SF2">
    <property type="entry name" value="FAD:PROTEIN FMN TRANSFERASE"/>
    <property type="match status" value="1"/>
</dbReference>
<dbReference type="EMBL" id="RXHU01000014">
    <property type="protein sequence ID" value="RTE10943.1"/>
    <property type="molecule type" value="Genomic_DNA"/>
</dbReference>
<dbReference type="InterPro" id="IPR003374">
    <property type="entry name" value="ApbE-like_sf"/>
</dbReference>
<dbReference type="PANTHER" id="PTHR30040">
    <property type="entry name" value="THIAMINE BIOSYNTHESIS LIPOPROTEIN APBE"/>
    <property type="match status" value="1"/>
</dbReference>
<organism evidence="12 13">
    <name type="scientific">Paenibacillus whitsoniae</name>
    <dbReference type="NCBI Taxonomy" id="2496558"/>
    <lineage>
        <taxon>Bacteria</taxon>
        <taxon>Bacillati</taxon>
        <taxon>Bacillota</taxon>
        <taxon>Bacilli</taxon>
        <taxon>Bacillales</taxon>
        <taxon>Paenibacillaceae</taxon>
        <taxon>Paenibacillus</taxon>
    </lineage>
</organism>
<protein>
    <recommendedName>
        <fullName evidence="2 10">FAD:protein FMN transferase</fullName>
        <ecNumber evidence="1 10">2.7.1.180</ecNumber>
    </recommendedName>
    <alternativeName>
        <fullName evidence="8 10">Flavin transferase</fullName>
    </alternativeName>
</protein>
<evidence type="ECO:0000256" key="2">
    <source>
        <dbReference type="ARBA" id="ARBA00016337"/>
    </source>
</evidence>
<dbReference type="Pfam" id="PF02424">
    <property type="entry name" value="ApbE"/>
    <property type="match status" value="1"/>
</dbReference>
<comment type="catalytic activity">
    <reaction evidence="9 10">
        <text>L-threonyl-[protein] + FAD = FMN-L-threonyl-[protein] + AMP + H(+)</text>
        <dbReference type="Rhea" id="RHEA:36847"/>
        <dbReference type="Rhea" id="RHEA-COMP:11060"/>
        <dbReference type="Rhea" id="RHEA-COMP:11061"/>
        <dbReference type="ChEBI" id="CHEBI:15378"/>
        <dbReference type="ChEBI" id="CHEBI:30013"/>
        <dbReference type="ChEBI" id="CHEBI:57692"/>
        <dbReference type="ChEBI" id="CHEBI:74257"/>
        <dbReference type="ChEBI" id="CHEBI:456215"/>
        <dbReference type="EC" id="2.7.1.180"/>
    </reaction>
</comment>
<evidence type="ECO:0000256" key="1">
    <source>
        <dbReference type="ARBA" id="ARBA00011955"/>
    </source>
</evidence>
<evidence type="ECO:0000256" key="6">
    <source>
        <dbReference type="ARBA" id="ARBA00022827"/>
    </source>
</evidence>
<dbReference type="GO" id="GO:0046872">
    <property type="term" value="F:metal ion binding"/>
    <property type="evidence" value="ECO:0007669"/>
    <property type="project" value="UniProtKB-UniRule"/>
</dbReference>
<feature type="binding site" evidence="11">
    <location>
        <position position="258"/>
    </location>
    <ligand>
        <name>Mg(2+)</name>
        <dbReference type="ChEBI" id="CHEBI:18420"/>
    </ligand>
</feature>
<comment type="cofactor">
    <cofactor evidence="11">
        <name>Mg(2+)</name>
        <dbReference type="ChEBI" id="CHEBI:18420"/>
    </cofactor>
    <cofactor evidence="11">
        <name>Mn(2+)</name>
        <dbReference type="ChEBI" id="CHEBI:29035"/>
    </cofactor>
    <text evidence="11">Magnesium. Can also use manganese.</text>
</comment>
<dbReference type="EC" id="2.7.1.180" evidence="1 10"/>
<gene>
    <name evidence="12" type="ORF">EJQ19_04180</name>
</gene>
<evidence type="ECO:0000256" key="3">
    <source>
        <dbReference type="ARBA" id="ARBA00022630"/>
    </source>
</evidence>
<evidence type="ECO:0000256" key="4">
    <source>
        <dbReference type="ARBA" id="ARBA00022679"/>
    </source>
</evidence>
<dbReference type="Proteomes" id="UP000276128">
    <property type="component" value="Unassembled WGS sequence"/>
</dbReference>
<evidence type="ECO:0000256" key="7">
    <source>
        <dbReference type="ARBA" id="ARBA00022842"/>
    </source>
</evidence>
<dbReference type="SUPFAM" id="SSF143631">
    <property type="entry name" value="ApbE-like"/>
    <property type="match status" value="1"/>
</dbReference>
<evidence type="ECO:0000313" key="13">
    <source>
        <dbReference type="Proteomes" id="UP000276128"/>
    </source>
</evidence>
<dbReference type="GO" id="GO:0016740">
    <property type="term" value="F:transferase activity"/>
    <property type="evidence" value="ECO:0007669"/>
    <property type="project" value="UniProtKB-UniRule"/>
</dbReference>
<sequence length="294" mass="32711">MRKTKLFMDTAIDIQVVMDASQNVMAAAAIDRAFEAFRKVEHACSRFNRDSEVMQVTKEIQTPVKISPYLFEPLKFALEIAKVTNGLFDPTVGKALEDYGFNQHYLSGEIVDSVANRSATYQDITLDDEHRTVTINKPLVIDLGAVAKGFAIDVAAYELREFAGYMVNAGGDLFAGGFDERGRKWQVGIQHPLHKDEVIEWLEVSDEAVCTSGSYERTSPLSPDIHHIISPNSKRSPDEWVSCSVIARYALMADACSTAIFLMDTTEARSVLEQWNLKGILIDQTLQVNRIGGV</sequence>
<keyword evidence="13" id="KW-1185">Reference proteome</keyword>
<comment type="caution">
    <text evidence="12">The sequence shown here is derived from an EMBL/GenBank/DDBJ whole genome shotgun (WGS) entry which is preliminary data.</text>
</comment>
<comment type="similarity">
    <text evidence="10">Belongs to the ApbE family.</text>
</comment>